<reference evidence="8 9" key="1">
    <citation type="submission" date="2023-11" db="EMBL/GenBank/DDBJ databases">
        <title>Peredibacter starrii A3.12.</title>
        <authorList>
            <person name="Mitchell R.J."/>
        </authorList>
    </citation>
    <scope>NUCLEOTIDE SEQUENCE [LARGE SCALE GENOMIC DNA]</scope>
    <source>
        <strain evidence="8 9">A3.12</strain>
    </source>
</reference>
<dbReference type="AlphaFoldDB" id="A0AAX4HPH6"/>
<evidence type="ECO:0000256" key="6">
    <source>
        <dbReference type="ARBA" id="ARBA00023136"/>
    </source>
</evidence>
<protein>
    <submittedName>
        <fullName evidence="8">GlsB/YeaQ/YmgE family stress response membrane protein</fullName>
    </submittedName>
</protein>
<evidence type="ECO:0000256" key="4">
    <source>
        <dbReference type="ARBA" id="ARBA00022692"/>
    </source>
</evidence>
<dbReference type="Pfam" id="PF04226">
    <property type="entry name" value="Transgly_assoc"/>
    <property type="match status" value="1"/>
</dbReference>
<evidence type="ECO:0000256" key="3">
    <source>
        <dbReference type="ARBA" id="ARBA00022475"/>
    </source>
</evidence>
<comment type="subcellular location">
    <subcellularLocation>
        <location evidence="1">Cell membrane</location>
        <topology evidence="1">Multi-pass membrane protein</topology>
    </subcellularLocation>
</comment>
<organism evidence="8 9">
    <name type="scientific">Peredibacter starrii</name>
    <dbReference type="NCBI Taxonomy" id="28202"/>
    <lineage>
        <taxon>Bacteria</taxon>
        <taxon>Pseudomonadati</taxon>
        <taxon>Bdellovibrionota</taxon>
        <taxon>Bacteriovoracia</taxon>
        <taxon>Bacteriovoracales</taxon>
        <taxon>Bacteriovoracaceae</taxon>
        <taxon>Peredibacter</taxon>
    </lineage>
</organism>
<dbReference type="PANTHER" id="PTHR33884">
    <property type="entry name" value="UPF0410 PROTEIN YMGE"/>
    <property type="match status" value="1"/>
</dbReference>
<evidence type="ECO:0000313" key="8">
    <source>
        <dbReference type="EMBL" id="WPU65063.1"/>
    </source>
</evidence>
<keyword evidence="9" id="KW-1185">Reference proteome</keyword>
<evidence type="ECO:0000256" key="2">
    <source>
        <dbReference type="ARBA" id="ARBA00011006"/>
    </source>
</evidence>
<dbReference type="KEGG" id="psti:SOO65_20410"/>
<accession>A0AAX4HPH6</accession>
<name>A0AAX4HPH6_9BACT</name>
<evidence type="ECO:0000256" key="1">
    <source>
        <dbReference type="ARBA" id="ARBA00004651"/>
    </source>
</evidence>
<dbReference type="Proteomes" id="UP001324634">
    <property type="component" value="Chromosome"/>
</dbReference>
<evidence type="ECO:0000256" key="5">
    <source>
        <dbReference type="ARBA" id="ARBA00022989"/>
    </source>
</evidence>
<dbReference type="PANTHER" id="PTHR33884:SF7">
    <property type="entry name" value="BSL8023 PROTEIN"/>
    <property type="match status" value="1"/>
</dbReference>
<keyword evidence="3" id="KW-1003">Cell membrane</keyword>
<keyword evidence="6 7" id="KW-0472">Membrane</keyword>
<dbReference type="RefSeq" id="WP_321395052.1">
    <property type="nucleotide sequence ID" value="NZ_CP139487.1"/>
</dbReference>
<dbReference type="EMBL" id="CP139487">
    <property type="protein sequence ID" value="WPU65063.1"/>
    <property type="molecule type" value="Genomic_DNA"/>
</dbReference>
<comment type="similarity">
    <text evidence="2">Belongs to the UPF0410 family.</text>
</comment>
<proteinExistence type="inferred from homology"/>
<evidence type="ECO:0000313" key="9">
    <source>
        <dbReference type="Proteomes" id="UP001324634"/>
    </source>
</evidence>
<evidence type="ECO:0000256" key="7">
    <source>
        <dbReference type="SAM" id="Phobius"/>
    </source>
</evidence>
<keyword evidence="5 7" id="KW-1133">Transmembrane helix</keyword>
<sequence length="86" mass="8980">MIWTLLVGLVVGALAKFLMPGKDPGGIIITMLLGVAGALLAGFVGSQLGWYREGDAAGFVASVVGAVILLAIYRAFIGRRRQIPSH</sequence>
<gene>
    <name evidence="8" type="ORF">SOO65_20410</name>
</gene>
<dbReference type="InterPro" id="IPR007341">
    <property type="entry name" value="Transgly_assoc"/>
</dbReference>
<dbReference type="GO" id="GO:0005886">
    <property type="term" value="C:plasma membrane"/>
    <property type="evidence" value="ECO:0007669"/>
    <property type="project" value="UniProtKB-SubCell"/>
</dbReference>
<keyword evidence="4 7" id="KW-0812">Transmembrane</keyword>
<feature type="transmembrane region" description="Helical" evidence="7">
    <location>
        <begin position="25"/>
        <end position="44"/>
    </location>
</feature>
<feature type="transmembrane region" description="Helical" evidence="7">
    <location>
        <begin position="56"/>
        <end position="76"/>
    </location>
</feature>